<reference evidence="18 19" key="1">
    <citation type="journal article" date="2009" name="Stand. Genomic Sci.">
        <title>Complete genome sequence of Slackia heliotrinireducens type strain (RHS 1).</title>
        <authorList>
            <person name="Pukall R."/>
            <person name="Lapidus A."/>
            <person name="Nolan M."/>
            <person name="Copeland A."/>
            <person name="Glavina Del Rio T."/>
            <person name="Lucas S."/>
            <person name="Chen F."/>
            <person name="Tice H."/>
            <person name="Cheng J.F."/>
            <person name="Chertkov O."/>
            <person name="Bruce D."/>
            <person name="Goodwin L."/>
            <person name="Kuske C."/>
            <person name="Brettin T."/>
            <person name="Detter J.C."/>
            <person name="Han C."/>
            <person name="Pitluck S."/>
            <person name="Pati A."/>
            <person name="Mavrommatis K."/>
            <person name="Ivanova N."/>
            <person name="Ovchinnikova G."/>
            <person name="Chen A."/>
            <person name="Palaniappan K."/>
            <person name="Schneider S."/>
            <person name="Rohde M."/>
            <person name="Chain P."/>
            <person name="D'haeseleer P."/>
            <person name="Goker M."/>
            <person name="Bristow J."/>
            <person name="Eisen J.A."/>
            <person name="Markowitz V."/>
            <person name="Kyrpides N.C."/>
            <person name="Klenk H.P."/>
            <person name="Hugenholtz P."/>
        </authorList>
    </citation>
    <scope>NUCLEOTIDE SEQUENCE [LARGE SCALE GENOMIC DNA]</scope>
    <source>
        <strain evidence="19">ATCC 29202 / DSM 20476 / NCTC 11029 / RHS 1</strain>
    </source>
</reference>
<evidence type="ECO:0000256" key="6">
    <source>
        <dbReference type="ARBA" id="ARBA00022692"/>
    </source>
</evidence>
<dbReference type="Gene3D" id="3.40.50.300">
    <property type="entry name" value="P-loop containing nucleotide triphosphate hydrolases"/>
    <property type="match status" value="1"/>
</dbReference>
<keyword evidence="4" id="KW-1003">Cell membrane</keyword>
<keyword evidence="5 16" id="KW-0410">Iron transport</keyword>
<evidence type="ECO:0000256" key="8">
    <source>
        <dbReference type="ARBA" id="ARBA00022989"/>
    </source>
</evidence>
<dbReference type="InterPro" id="IPR027417">
    <property type="entry name" value="P-loop_NTPase"/>
</dbReference>
<proteinExistence type="inferred from homology"/>
<evidence type="ECO:0000256" key="10">
    <source>
        <dbReference type="ARBA" id="ARBA00023065"/>
    </source>
</evidence>
<evidence type="ECO:0000256" key="14">
    <source>
        <dbReference type="PIRSR" id="PIRSR603373-1"/>
    </source>
</evidence>
<feature type="transmembrane region" description="Helical" evidence="16">
    <location>
        <begin position="399"/>
        <end position="425"/>
    </location>
</feature>
<keyword evidence="6 16" id="KW-0812">Transmembrane</keyword>
<evidence type="ECO:0000256" key="12">
    <source>
        <dbReference type="ARBA" id="ARBA00023136"/>
    </source>
</evidence>
<dbReference type="KEGG" id="shi:Shel_17720"/>
<feature type="binding site" evidence="14">
    <location>
        <begin position="11"/>
        <end position="18"/>
    </location>
    <ligand>
        <name>GTP</name>
        <dbReference type="ChEBI" id="CHEBI:37565"/>
        <label>1</label>
    </ligand>
</feature>
<evidence type="ECO:0000256" key="9">
    <source>
        <dbReference type="ARBA" id="ARBA00023004"/>
    </source>
</evidence>
<feature type="transmembrane region" description="Helical" evidence="16">
    <location>
        <begin position="267"/>
        <end position="288"/>
    </location>
</feature>
<evidence type="ECO:0000313" key="19">
    <source>
        <dbReference type="Proteomes" id="UP000002026"/>
    </source>
</evidence>
<dbReference type="InterPro" id="IPR030389">
    <property type="entry name" value="G_FEOB_dom"/>
</dbReference>
<feature type="binding site" evidence="14">
    <location>
        <begin position="36"/>
        <end position="40"/>
    </location>
    <ligand>
        <name>GTP</name>
        <dbReference type="ChEBI" id="CHEBI:37565"/>
        <label>1</label>
    </ligand>
</feature>
<keyword evidence="10" id="KW-0406">Ion transport</keyword>
<evidence type="ECO:0000313" key="18">
    <source>
        <dbReference type="EMBL" id="ACV22791.1"/>
    </source>
</evidence>
<dbReference type="STRING" id="471855.Shel_17720"/>
<evidence type="ECO:0000256" key="7">
    <source>
        <dbReference type="ARBA" id="ARBA00022741"/>
    </source>
</evidence>
<dbReference type="InterPro" id="IPR006073">
    <property type="entry name" value="GTP-bd"/>
</dbReference>
<evidence type="ECO:0000256" key="4">
    <source>
        <dbReference type="ARBA" id="ARBA00022475"/>
    </source>
</evidence>
<dbReference type="PANTHER" id="PTHR43185:SF1">
    <property type="entry name" value="FE(2+) TRANSPORTER FEOB"/>
    <property type="match status" value="1"/>
</dbReference>
<keyword evidence="15" id="KW-0479">Metal-binding</keyword>
<protein>
    <recommendedName>
        <fullName evidence="13 16">Ferrous iron transport protein B</fullName>
    </recommendedName>
</protein>
<dbReference type="Pfam" id="PF07664">
    <property type="entry name" value="FeoB_C"/>
    <property type="match status" value="1"/>
</dbReference>
<feature type="domain" description="FeoB-type G" evidence="17">
    <location>
        <begin position="4"/>
        <end position="166"/>
    </location>
</feature>
<keyword evidence="9 16" id="KW-0408">Iron</keyword>
<dbReference type="PROSITE" id="PS51711">
    <property type="entry name" value="G_FEOB"/>
    <property type="match status" value="1"/>
</dbReference>
<keyword evidence="8 16" id="KW-1133">Transmembrane helix</keyword>
<sequence>MEATLSLALLGQPNSGKSTLFNGLTGSHQKVGNWPGKTVEKKLGTCTRSGTTYTVCDLPGAYSLSAMSDEEQITQAYIESGEADVVCVMVDASQLSRSLYMLADFVGTKVPAVLVLNMMDVAKDQGKRINAGLLEQRLGIPVVPFVANDSSYYDAFMKAVDKAAANKTCVDSQALRNLYAHYSPEWTAAYEGLAGTRSAKQERFDDVWLAAQQATQSEDGATTCAFARFKWVDQMLENVQVEEGDAAPAFMKWLDAALMHPRWGKPAGVLTCLVALLGAMLIGSPLMMLGQIPVMLSGPLASALTAIGLPAFVTNYLSSALMTALFFVFSMAGFVFGVTFVFGILDEIGIVARISYLFDGTMARLGLPGKVMMPFLSGFGCNIASVHGMRVVDSWGQRMLGIAMCWAVPCGSTMSIIPVLAFTFFGFGGMILVVLGMALGVVLVMLLVAKVFGRRLVPEEERAGLVMELPPYHRPKFKHIFILALRRYKSLAWRAFKVIFVITTVFWLLTYSGTGSIEDSFLYIAGSTLEPITRFFGMGWRLFIAFLSSLLAKEAMLGVLAALFASADPNMLSAASGASAAGFSLDMLVGQVSPAEALAFMFACTFNVPCVMVLGSTRAETHSLKWTAIIALFYFCLALCISFVVYHVAVLFL</sequence>
<feature type="transmembrane region" description="Helical" evidence="16">
    <location>
        <begin position="626"/>
        <end position="649"/>
    </location>
</feature>
<dbReference type="HOGENOM" id="CLU_013350_3_0_11"/>
<organism evidence="18 19">
    <name type="scientific">Slackia heliotrinireducens (strain ATCC 29202 / DSM 20476 / NCTC 11029 / RHS 1)</name>
    <name type="common">Peptococcus heliotrinreducens</name>
    <dbReference type="NCBI Taxonomy" id="471855"/>
    <lineage>
        <taxon>Bacteria</taxon>
        <taxon>Bacillati</taxon>
        <taxon>Actinomycetota</taxon>
        <taxon>Coriobacteriia</taxon>
        <taxon>Eggerthellales</taxon>
        <taxon>Eggerthellaceae</taxon>
        <taxon>Slackia</taxon>
    </lineage>
</organism>
<feature type="binding site" evidence="15">
    <location>
        <position position="25"/>
    </location>
    <ligand>
        <name>Mg(2+)</name>
        <dbReference type="ChEBI" id="CHEBI:18420"/>
        <label>2</label>
    </ligand>
</feature>
<gene>
    <name evidence="18" type="ordered locus">Shel_17720</name>
</gene>
<dbReference type="PRINTS" id="PR00326">
    <property type="entry name" value="GTP1OBG"/>
</dbReference>
<dbReference type="SUPFAM" id="SSF52540">
    <property type="entry name" value="P-loop containing nucleoside triphosphate hydrolases"/>
    <property type="match status" value="1"/>
</dbReference>
<keyword evidence="15" id="KW-0460">Magnesium</keyword>
<keyword evidence="12 16" id="KW-0472">Membrane</keyword>
<accession>C7N7A6</accession>
<evidence type="ECO:0000256" key="11">
    <source>
        <dbReference type="ARBA" id="ARBA00023134"/>
    </source>
</evidence>
<dbReference type="Pfam" id="PF07670">
    <property type="entry name" value="Gate"/>
    <property type="match status" value="2"/>
</dbReference>
<dbReference type="RefSeq" id="WP_012798893.1">
    <property type="nucleotide sequence ID" value="NC_013165.1"/>
</dbReference>
<feature type="binding site" evidence="15">
    <location>
        <position position="26"/>
    </location>
    <ligand>
        <name>Mg(2+)</name>
        <dbReference type="ChEBI" id="CHEBI:18420"/>
        <label>2</label>
    </ligand>
</feature>
<name>C7N7A6_SLAHD</name>
<dbReference type="PANTHER" id="PTHR43185">
    <property type="entry name" value="FERROUS IRON TRANSPORT PROTEIN B"/>
    <property type="match status" value="1"/>
</dbReference>
<feature type="binding site" evidence="14">
    <location>
        <begin position="117"/>
        <end position="120"/>
    </location>
    <ligand>
        <name>GTP</name>
        <dbReference type="ChEBI" id="CHEBI:37565"/>
        <label>1</label>
    </ligand>
</feature>
<evidence type="ECO:0000256" key="1">
    <source>
        <dbReference type="ARBA" id="ARBA00003926"/>
    </source>
</evidence>
<dbReference type="GO" id="GO:0005525">
    <property type="term" value="F:GTP binding"/>
    <property type="evidence" value="ECO:0007669"/>
    <property type="project" value="UniProtKB-KW"/>
</dbReference>
<dbReference type="CDD" id="cd01879">
    <property type="entry name" value="FeoB"/>
    <property type="match status" value="1"/>
</dbReference>
<feature type="transmembrane region" description="Helical" evidence="16">
    <location>
        <begin position="559"/>
        <end position="585"/>
    </location>
</feature>
<dbReference type="InterPro" id="IPR011640">
    <property type="entry name" value="Fe2_transport_prot_B_C"/>
</dbReference>
<dbReference type="InterPro" id="IPR003373">
    <property type="entry name" value="Fe2_transport_prot-B"/>
</dbReference>
<evidence type="ECO:0000256" key="3">
    <source>
        <dbReference type="ARBA" id="ARBA00022448"/>
    </source>
</evidence>
<dbReference type="GO" id="GO:0005886">
    <property type="term" value="C:plasma membrane"/>
    <property type="evidence" value="ECO:0007669"/>
    <property type="project" value="UniProtKB-SubCell"/>
</dbReference>
<dbReference type="Proteomes" id="UP000002026">
    <property type="component" value="Chromosome"/>
</dbReference>
<dbReference type="InterPro" id="IPR050860">
    <property type="entry name" value="FeoB_GTPase"/>
</dbReference>
<feature type="transmembrane region" description="Helical" evidence="16">
    <location>
        <begin position="532"/>
        <end position="552"/>
    </location>
</feature>
<feature type="transmembrane region" description="Helical" evidence="16">
    <location>
        <begin position="324"/>
        <end position="345"/>
    </location>
</feature>
<comment type="function">
    <text evidence="1 16">Probable transporter of a GTP-driven Fe(2+) uptake system.</text>
</comment>
<dbReference type="GO" id="GO:0046872">
    <property type="term" value="F:metal ion binding"/>
    <property type="evidence" value="ECO:0007669"/>
    <property type="project" value="UniProtKB-KW"/>
</dbReference>
<dbReference type="EMBL" id="CP001684">
    <property type="protein sequence ID" value="ACV22791.1"/>
    <property type="molecule type" value="Genomic_DNA"/>
</dbReference>
<feature type="transmembrane region" description="Helical" evidence="16">
    <location>
        <begin position="294"/>
        <end position="317"/>
    </location>
</feature>
<evidence type="ECO:0000256" key="5">
    <source>
        <dbReference type="ARBA" id="ARBA00022496"/>
    </source>
</evidence>
<evidence type="ECO:0000259" key="17">
    <source>
        <dbReference type="PROSITE" id="PS51711"/>
    </source>
</evidence>
<feature type="transmembrane region" description="Helical" evidence="16">
    <location>
        <begin position="597"/>
        <end position="614"/>
    </location>
</feature>
<evidence type="ECO:0000256" key="2">
    <source>
        <dbReference type="ARBA" id="ARBA00004651"/>
    </source>
</evidence>
<dbReference type="Pfam" id="PF02421">
    <property type="entry name" value="FeoB_N"/>
    <property type="match status" value="1"/>
</dbReference>
<feature type="binding site" evidence="15">
    <location>
        <position position="23"/>
    </location>
    <ligand>
        <name>Mg(2+)</name>
        <dbReference type="ChEBI" id="CHEBI:18420"/>
        <label>2</label>
    </ligand>
</feature>
<keyword evidence="3 16" id="KW-0813">Transport</keyword>
<dbReference type="GO" id="GO:0015093">
    <property type="term" value="F:ferrous iron transmembrane transporter activity"/>
    <property type="evidence" value="ECO:0007669"/>
    <property type="project" value="UniProtKB-UniRule"/>
</dbReference>
<keyword evidence="19" id="KW-1185">Reference proteome</keyword>
<comment type="similarity">
    <text evidence="16">Belongs to the TRAFAC class TrmE-Era-EngA-EngB-Septin-like GTPase superfamily. FeoB GTPase (TC 9.A.8) family.</text>
</comment>
<feature type="transmembrane region" description="Helical" evidence="16">
    <location>
        <begin position="431"/>
        <end position="452"/>
    </location>
</feature>
<feature type="transmembrane region" description="Helical" evidence="16">
    <location>
        <begin position="365"/>
        <end position="387"/>
    </location>
</feature>
<dbReference type="eggNOG" id="COG0370">
    <property type="taxonomic scope" value="Bacteria"/>
</dbReference>
<feature type="binding site" evidence="14">
    <location>
        <begin position="57"/>
        <end position="60"/>
    </location>
    <ligand>
        <name>GTP</name>
        <dbReference type="ChEBI" id="CHEBI:37565"/>
        <label>1</label>
    </ligand>
</feature>
<evidence type="ECO:0000256" key="16">
    <source>
        <dbReference type="RuleBase" id="RU362098"/>
    </source>
</evidence>
<keyword evidence="7 14" id="KW-0547">Nucleotide-binding</keyword>
<evidence type="ECO:0000256" key="15">
    <source>
        <dbReference type="PIRSR" id="PIRSR603373-2"/>
    </source>
</evidence>
<feature type="transmembrane region" description="Helical" evidence="16">
    <location>
        <begin position="491"/>
        <end position="512"/>
    </location>
</feature>
<keyword evidence="11 14" id="KW-0342">GTP-binding</keyword>
<comment type="subcellular location">
    <subcellularLocation>
        <location evidence="16">Cell inner membrane</location>
        <topology evidence="16">Multi-pass membrane protein</topology>
    </subcellularLocation>
    <subcellularLocation>
        <location evidence="2">Cell membrane</location>
        <topology evidence="2">Multi-pass membrane protein</topology>
    </subcellularLocation>
</comment>
<feature type="binding site" evidence="15">
    <location>
        <position position="22"/>
    </location>
    <ligand>
        <name>Mg(2+)</name>
        <dbReference type="ChEBI" id="CHEBI:18420"/>
        <label>1</label>
    </ligand>
</feature>
<dbReference type="NCBIfam" id="TIGR00437">
    <property type="entry name" value="feoB"/>
    <property type="match status" value="1"/>
</dbReference>
<dbReference type="AlphaFoldDB" id="C7N7A6"/>
<evidence type="ECO:0000256" key="13">
    <source>
        <dbReference type="NCBIfam" id="TIGR00437"/>
    </source>
</evidence>
<dbReference type="InterPro" id="IPR011642">
    <property type="entry name" value="Gate_dom"/>
</dbReference>